<organism evidence="1 2">
    <name type="scientific">Ectopseudomonas mendocina</name>
    <name type="common">Pseudomonas mendocina</name>
    <dbReference type="NCBI Taxonomy" id="300"/>
    <lineage>
        <taxon>Bacteria</taxon>
        <taxon>Pseudomonadati</taxon>
        <taxon>Pseudomonadota</taxon>
        <taxon>Gammaproteobacteria</taxon>
        <taxon>Pseudomonadales</taxon>
        <taxon>Pseudomonadaceae</taxon>
        <taxon>Ectopseudomonas</taxon>
    </lineage>
</organism>
<protein>
    <recommendedName>
        <fullName evidence="3">CHAT domain-containing protein</fullName>
    </recommendedName>
</protein>
<dbReference type="Proteomes" id="UP000317327">
    <property type="component" value="Unassembled WGS sequence"/>
</dbReference>
<reference evidence="1 2" key="1">
    <citation type="submission" date="2019-01" db="EMBL/GenBank/DDBJ databases">
        <title>Whole genome shotgun sequencing of Pseudomonas spp. isolated by its ability to degrade furfural.</title>
        <authorList>
            <person name="Donoso R."/>
            <person name="Farkas C."/>
            <person name="Villegas P."/>
            <person name="Gonzales-Toro F."/>
            <person name="Guajardo-Parra M."/>
            <person name="Araya-Nail M."/>
            <person name="Morgante V."/>
            <person name="Perez-Pantoja D."/>
        </authorList>
    </citation>
    <scope>NUCLEOTIDE SEQUENCE [LARGE SCALE GENOMIC DNA]</scope>
    <source>
        <strain evidence="1 2">VN231</strain>
    </source>
</reference>
<dbReference type="RefSeq" id="WP_143501015.1">
    <property type="nucleotide sequence ID" value="NZ_JARHXN010000041.1"/>
</dbReference>
<gene>
    <name evidence="1" type="ORF">EQ836_08300</name>
</gene>
<accession>A0ABD7RXM1</accession>
<dbReference type="EMBL" id="SCFV01000003">
    <property type="protein sequence ID" value="TRO19511.1"/>
    <property type="molecule type" value="Genomic_DNA"/>
</dbReference>
<sequence length="239" mass="26337">MARHHYSTRAVLVLEQPWNLDGGDCNRSSVLPFIEGIAKLAGDTEVFHTNFYDKRSFEQALDVLCSARFKNAVIYIAAHGTKKQIGGVRLADLLYAIGEHSKKTNITGIMLGSCFIGSDTAKIEAFIEGTNITWCAGYASESDWLAGTLIDCSILASMLELDKDDLSDRYTMINGIGRALAPFSRTYFIGADEDGNEVSLENSMRVVIQPRGQGNRARHVTDEVLEQYDESQITEPSDA</sequence>
<evidence type="ECO:0000313" key="1">
    <source>
        <dbReference type="EMBL" id="TRO19511.1"/>
    </source>
</evidence>
<evidence type="ECO:0008006" key="3">
    <source>
        <dbReference type="Google" id="ProtNLM"/>
    </source>
</evidence>
<evidence type="ECO:0000313" key="2">
    <source>
        <dbReference type="Proteomes" id="UP000317327"/>
    </source>
</evidence>
<dbReference type="AlphaFoldDB" id="A0ABD7RXM1"/>
<proteinExistence type="predicted"/>
<comment type="caution">
    <text evidence="1">The sequence shown here is derived from an EMBL/GenBank/DDBJ whole genome shotgun (WGS) entry which is preliminary data.</text>
</comment>
<name>A0ABD7RXM1_ECTME</name>